<gene>
    <name evidence="1" type="ORF">Gocc_1478</name>
</gene>
<sequence>MKRRPKLDMRGQEATGMLRACEHPGCTTITLGGTCVAHDSAAVVQAAHPIGRACAKAPSDLAAR</sequence>
<reference evidence="1 2" key="1">
    <citation type="submission" date="2018-07" db="EMBL/GenBank/DDBJ databases">
        <title>High-quality-draft genome sequence of Gaiella occulta.</title>
        <authorList>
            <person name="Severino R."/>
            <person name="Froufe H.J.C."/>
            <person name="Rainey F.A."/>
            <person name="Barroso C."/>
            <person name="Albuquerque L."/>
            <person name="Lobo-Da-Cunha A."/>
            <person name="Da Costa M.S."/>
            <person name="Egas C."/>
        </authorList>
    </citation>
    <scope>NUCLEOTIDE SEQUENCE [LARGE SCALE GENOMIC DNA]</scope>
    <source>
        <strain evidence="1 2">F2-233</strain>
    </source>
</reference>
<dbReference type="EMBL" id="QQZY01000003">
    <property type="protein sequence ID" value="RDI74589.1"/>
    <property type="molecule type" value="Genomic_DNA"/>
</dbReference>
<evidence type="ECO:0000313" key="2">
    <source>
        <dbReference type="Proteomes" id="UP000254134"/>
    </source>
</evidence>
<comment type="caution">
    <text evidence="1">The sequence shown here is derived from an EMBL/GenBank/DDBJ whole genome shotgun (WGS) entry which is preliminary data.</text>
</comment>
<proteinExistence type="predicted"/>
<keyword evidence="2" id="KW-1185">Reference proteome</keyword>
<protein>
    <submittedName>
        <fullName evidence="1">Uncharacterized protein</fullName>
    </submittedName>
</protein>
<organism evidence="1 2">
    <name type="scientific">Gaiella occulta</name>
    <dbReference type="NCBI Taxonomy" id="1002870"/>
    <lineage>
        <taxon>Bacteria</taxon>
        <taxon>Bacillati</taxon>
        <taxon>Actinomycetota</taxon>
        <taxon>Thermoleophilia</taxon>
        <taxon>Gaiellales</taxon>
        <taxon>Gaiellaceae</taxon>
        <taxon>Gaiella</taxon>
    </lineage>
</organism>
<evidence type="ECO:0000313" key="1">
    <source>
        <dbReference type="EMBL" id="RDI74589.1"/>
    </source>
</evidence>
<dbReference type="AlphaFoldDB" id="A0A7M2YYK7"/>
<dbReference type="Proteomes" id="UP000254134">
    <property type="component" value="Unassembled WGS sequence"/>
</dbReference>
<name>A0A7M2YYK7_9ACTN</name>
<reference evidence="2" key="2">
    <citation type="journal article" date="2019" name="MicrobiologyOpen">
        <title>High-quality draft genome sequence of Gaiella occulta isolated from a 150 meter deep mineral water borehole and comparison with the genome sequences of other deep-branching lineages of the phylum Actinobacteria.</title>
        <authorList>
            <person name="Severino R."/>
            <person name="Froufe H.J.C."/>
            <person name="Barroso C."/>
            <person name="Albuquerque L."/>
            <person name="Lobo-da-Cunha A."/>
            <person name="da Costa M.S."/>
            <person name="Egas C."/>
        </authorList>
    </citation>
    <scope>NUCLEOTIDE SEQUENCE [LARGE SCALE GENOMIC DNA]</scope>
    <source>
        <strain evidence="2">F2-233</strain>
    </source>
</reference>
<accession>A0A7M2YYK7</accession>